<accession>A0A8B8D7P7</accession>
<dbReference type="InterPro" id="IPR029034">
    <property type="entry name" value="Cystine-knot_cytokine"/>
</dbReference>
<gene>
    <name evidence="10" type="primary">LOC111124316</name>
</gene>
<dbReference type="InterPro" id="IPR000072">
    <property type="entry name" value="PDGF/VEGF_dom"/>
</dbReference>
<dbReference type="FunFam" id="3.30.900.10:FF:000003">
    <property type="entry name" value="Mitotic spindle assembly checkpoint protein MAD2B"/>
    <property type="match status" value="1"/>
</dbReference>
<evidence type="ECO:0000256" key="2">
    <source>
        <dbReference type="ARBA" id="ARBA00022763"/>
    </source>
</evidence>
<dbReference type="InterPro" id="IPR045091">
    <property type="entry name" value="Mad2-like"/>
</dbReference>
<evidence type="ECO:0000259" key="7">
    <source>
        <dbReference type="PROSITE" id="PS50278"/>
    </source>
</evidence>
<feature type="domain" description="HORMA" evidence="8">
    <location>
        <begin position="451"/>
        <end position="642"/>
    </location>
</feature>
<dbReference type="GO" id="GO:0006974">
    <property type="term" value="P:DNA damage response"/>
    <property type="evidence" value="ECO:0007669"/>
    <property type="project" value="UniProtKB-KW"/>
</dbReference>
<evidence type="ECO:0000256" key="1">
    <source>
        <dbReference type="ARBA" id="ARBA00004123"/>
    </source>
</evidence>
<dbReference type="PROSITE" id="PS50278">
    <property type="entry name" value="PDGF_2"/>
    <property type="match status" value="1"/>
</dbReference>
<keyword evidence="6" id="KW-1133">Transmembrane helix</keyword>
<keyword evidence="3" id="KW-0539">Nucleus</keyword>
<dbReference type="PANTHER" id="PTHR11842:SF10">
    <property type="entry name" value="MITOTIC SPINDLE ASSEMBLY CHECKPOINT PROTEIN MAD2B"/>
    <property type="match status" value="1"/>
</dbReference>
<dbReference type="Gene3D" id="3.30.900.10">
    <property type="entry name" value="HORMA domain"/>
    <property type="match status" value="1"/>
</dbReference>
<dbReference type="GeneID" id="111124316"/>
<dbReference type="InterPro" id="IPR036570">
    <property type="entry name" value="HORMA_dom_sf"/>
</dbReference>
<name>A0A8B8D7P7_CRAVI</name>
<dbReference type="GO" id="GO:0005634">
    <property type="term" value="C:nucleus"/>
    <property type="evidence" value="ECO:0007669"/>
    <property type="project" value="UniProtKB-SubCell"/>
</dbReference>
<dbReference type="Proteomes" id="UP000694844">
    <property type="component" value="Chromosome 3"/>
</dbReference>
<keyword evidence="6" id="KW-0812">Transmembrane</keyword>
<dbReference type="KEGG" id="cvn:111124316"/>
<comment type="subcellular location">
    <subcellularLocation>
        <location evidence="1">Nucleus</location>
    </subcellularLocation>
</comment>
<evidence type="ECO:0000313" key="9">
    <source>
        <dbReference type="Proteomes" id="UP000694844"/>
    </source>
</evidence>
<dbReference type="AlphaFoldDB" id="A0A8B8D7P7"/>
<dbReference type="SUPFAM" id="SSF57501">
    <property type="entry name" value="Cystine-knot cytokines"/>
    <property type="match status" value="1"/>
</dbReference>
<evidence type="ECO:0000256" key="5">
    <source>
        <dbReference type="ARBA" id="ARBA00044264"/>
    </source>
</evidence>
<evidence type="ECO:0000256" key="6">
    <source>
        <dbReference type="SAM" id="Phobius"/>
    </source>
</evidence>
<sequence>MDCIEEDKMSVASDKWSETVYHSNRSGIENRPIFHKTVPRYSQDDSIVSYGHYDPLARKESCVHCCGDREREKNRLTVRSHSQLKNHSRNQHNCTENWNIFIHNSKMVRLIGKLFVIFIFMCLLGFIFGRSSSTIVSDSEKIHLGEEAKLTMHKIQPVKMRVFHQHVKNVSKHHLHDYHDLLRIFFKNPHVSDKEIDLFLQRKTLEDILPDEDYSKRDYSYLNDESYFMPDPLDLADQATQHYAHVLEHPYSSCHEPKPEVIYIPPEGHKKYIPEYTILHRCRNTTGCCWDKSQTCTVKNLEIVTRTFFVVNMLSDDTILPNDAEQLYMENHTSCHCQLLNPHRVVISSVQVHSERFEPETLVHAIALVTDCTVLRLNGEYCVKENRCMKPKCQEGEFDMRKGFCPGTIEPYPHRTRRDVQRQINSLAMARDLYTILIKDLNGMAEADVAQIGVDIFSEFLEIAIHSVLYNRELYPAGVFERRKKYNVPVQICVHPEVNQYITQVVNGISEFNSNKELEKVAIVVLNSELKPLEKFVLEIHKPDISQNQQTDRYLYQLEQSLRSFLLKINMADSLLNPLPRDCTWTVHATTRESAAAQVFDKNVEDNFPWLEASEKETAMDNSSILPLKSTTSPYINMQLYVEETKHFKDS</sequence>
<proteinExistence type="predicted"/>
<dbReference type="Pfam" id="PF02301">
    <property type="entry name" value="HORMA"/>
    <property type="match status" value="1"/>
</dbReference>
<dbReference type="RefSeq" id="XP_022322876.1">
    <property type="nucleotide sequence ID" value="XM_022467168.1"/>
</dbReference>
<feature type="transmembrane region" description="Helical" evidence="6">
    <location>
        <begin position="110"/>
        <end position="129"/>
    </location>
</feature>
<dbReference type="PROSITE" id="PS50815">
    <property type="entry name" value="HORMA"/>
    <property type="match status" value="1"/>
</dbReference>
<dbReference type="GO" id="GO:0016020">
    <property type="term" value="C:membrane"/>
    <property type="evidence" value="ECO:0007669"/>
    <property type="project" value="InterPro"/>
</dbReference>
<evidence type="ECO:0000313" key="10">
    <source>
        <dbReference type="RefSeq" id="XP_022322876.1"/>
    </source>
</evidence>
<keyword evidence="9" id="KW-1185">Reference proteome</keyword>
<organism evidence="9 10">
    <name type="scientific">Crassostrea virginica</name>
    <name type="common">Eastern oyster</name>
    <dbReference type="NCBI Taxonomy" id="6565"/>
    <lineage>
        <taxon>Eukaryota</taxon>
        <taxon>Metazoa</taxon>
        <taxon>Spiralia</taxon>
        <taxon>Lophotrochozoa</taxon>
        <taxon>Mollusca</taxon>
        <taxon>Bivalvia</taxon>
        <taxon>Autobranchia</taxon>
        <taxon>Pteriomorphia</taxon>
        <taxon>Ostreida</taxon>
        <taxon>Ostreoidea</taxon>
        <taxon>Ostreidae</taxon>
        <taxon>Crassostrea</taxon>
    </lineage>
</organism>
<reference evidence="10" key="1">
    <citation type="submission" date="2025-08" db="UniProtKB">
        <authorList>
            <consortium name="RefSeq"/>
        </authorList>
    </citation>
    <scope>IDENTIFICATION</scope>
    <source>
        <tissue evidence="10">Whole sample</tissue>
    </source>
</reference>
<keyword evidence="2" id="KW-0227">DNA damage</keyword>
<dbReference type="SUPFAM" id="SSF56019">
    <property type="entry name" value="The spindle assembly checkpoint protein mad2"/>
    <property type="match status" value="1"/>
</dbReference>
<dbReference type="GO" id="GO:0008083">
    <property type="term" value="F:growth factor activity"/>
    <property type="evidence" value="ECO:0007669"/>
    <property type="project" value="InterPro"/>
</dbReference>
<dbReference type="PANTHER" id="PTHR11842">
    <property type="entry name" value="MITOTIC SPINDLE ASSEMBLY CHECKPOINT PROTEIN MAD2"/>
    <property type="match status" value="1"/>
</dbReference>
<dbReference type="InterPro" id="IPR003511">
    <property type="entry name" value="HORMA_dom"/>
</dbReference>
<evidence type="ECO:0000259" key="8">
    <source>
        <dbReference type="PROSITE" id="PS50815"/>
    </source>
</evidence>
<dbReference type="GO" id="GO:0016035">
    <property type="term" value="C:zeta DNA polymerase complex"/>
    <property type="evidence" value="ECO:0007669"/>
    <property type="project" value="TreeGrafter"/>
</dbReference>
<dbReference type="Gene3D" id="2.10.90.10">
    <property type="entry name" value="Cystine-knot cytokines"/>
    <property type="match status" value="1"/>
</dbReference>
<evidence type="ECO:0000256" key="3">
    <source>
        <dbReference type="ARBA" id="ARBA00023242"/>
    </source>
</evidence>
<protein>
    <recommendedName>
        <fullName evidence="4">Mitotic spindle assembly checkpoint protein MAD2B</fullName>
    </recommendedName>
    <alternativeName>
        <fullName evidence="5">Mitotic arrest deficient 2-like protein 2</fullName>
    </alternativeName>
</protein>
<keyword evidence="6" id="KW-0472">Membrane</keyword>
<evidence type="ECO:0000256" key="4">
    <source>
        <dbReference type="ARBA" id="ARBA00044131"/>
    </source>
</evidence>
<dbReference type="OrthoDB" id="21254at2759"/>
<feature type="domain" description="Platelet-derived growth factor (PDGF) family profile" evidence="7">
    <location>
        <begin position="272"/>
        <end position="342"/>
    </location>
</feature>